<sequence length="100" mass="11121">MLMSRVTQAGAPLIEITVRDTVDDLRMVSTGVTGCLSVMQVKLSSGQFVDLILRCLPDTTKRHHQWKGLLGRLDWEGSIRILSLNPQTMGNVFILIRTGL</sequence>
<organism evidence="1 2">
    <name type="scientific">Heracleum sosnowskyi</name>
    <dbReference type="NCBI Taxonomy" id="360622"/>
    <lineage>
        <taxon>Eukaryota</taxon>
        <taxon>Viridiplantae</taxon>
        <taxon>Streptophyta</taxon>
        <taxon>Embryophyta</taxon>
        <taxon>Tracheophyta</taxon>
        <taxon>Spermatophyta</taxon>
        <taxon>Magnoliopsida</taxon>
        <taxon>eudicotyledons</taxon>
        <taxon>Gunneridae</taxon>
        <taxon>Pentapetalae</taxon>
        <taxon>asterids</taxon>
        <taxon>campanulids</taxon>
        <taxon>Apiales</taxon>
        <taxon>Apiaceae</taxon>
        <taxon>Apioideae</taxon>
        <taxon>apioid superclade</taxon>
        <taxon>Tordylieae</taxon>
        <taxon>Tordyliinae</taxon>
        <taxon>Heracleum</taxon>
    </lineage>
</organism>
<protein>
    <submittedName>
        <fullName evidence="1">Uncharacterized protein</fullName>
    </submittedName>
</protein>
<reference evidence="1" key="1">
    <citation type="submission" date="2023-02" db="EMBL/GenBank/DDBJ databases">
        <title>Genome of toxic invasive species Heracleum sosnowskyi carries increased number of genes despite the absence of recent whole-genome duplications.</title>
        <authorList>
            <person name="Schelkunov M."/>
            <person name="Shtratnikova V."/>
            <person name="Makarenko M."/>
            <person name="Klepikova A."/>
            <person name="Omelchenko D."/>
            <person name="Novikova G."/>
            <person name="Obukhova E."/>
            <person name="Bogdanov V."/>
            <person name="Penin A."/>
            <person name="Logacheva M."/>
        </authorList>
    </citation>
    <scope>NUCLEOTIDE SEQUENCE</scope>
    <source>
        <strain evidence="1">Hsosn_3</strain>
        <tissue evidence="1">Leaf</tissue>
    </source>
</reference>
<proteinExistence type="predicted"/>
<dbReference type="Proteomes" id="UP001237642">
    <property type="component" value="Unassembled WGS sequence"/>
</dbReference>
<gene>
    <name evidence="1" type="ORF">POM88_027346</name>
</gene>
<comment type="caution">
    <text evidence="1">The sequence shown here is derived from an EMBL/GenBank/DDBJ whole genome shotgun (WGS) entry which is preliminary data.</text>
</comment>
<evidence type="ECO:0000313" key="1">
    <source>
        <dbReference type="EMBL" id="KAK1380602.1"/>
    </source>
</evidence>
<evidence type="ECO:0000313" key="2">
    <source>
        <dbReference type="Proteomes" id="UP001237642"/>
    </source>
</evidence>
<reference evidence="1" key="2">
    <citation type="submission" date="2023-05" db="EMBL/GenBank/DDBJ databases">
        <authorList>
            <person name="Schelkunov M.I."/>
        </authorList>
    </citation>
    <scope>NUCLEOTIDE SEQUENCE</scope>
    <source>
        <strain evidence="1">Hsosn_3</strain>
        <tissue evidence="1">Leaf</tissue>
    </source>
</reference>
<name>A0AAD8I7F9_9APIA</name>
<dbReference type="Gene3D" id="3.90.120.10">
    <property type="entry name" value="DNA Methylase, subunit A, domain 2"/>
    <property type="match status" value="1"/>
</dbReference>
<dbReference type="AlphaFoldDB" id="A0AAD8I7F9"/>
<accession>A0AAD8I7F9</accession>
<keyword evidence="2" id="KW-1185">Reference proteome</keyword>
<dbReference type="EMBL" id="JAUIZM010000006">
    <property type="protein sequence ID" value="KAK1380602.1"/>
    <property type="molecule type" value="Genomic_DNA"/>
</dbReference>